<dbReference type="EMBL" id="JBHSQJ010000070">
    <property type="protein sequence ID" value="MFC5908959.1"/>
    <property type="molecule type" value="Genomic_DNA"/>
</dbReference>
<dbReference type="InterPro" id="IPR000801">
    <property type="entry name" value="Esterase-like"/>
</dbReference>
<evidence type="ECO:0000313" key="2">
    <source>
        <dbReference type="EMBL" id="MFC5908959.1"/>
    </source>
</evidence>
<comment type="caution">
    <text evidence="2">The sequence shown here is derived from an EMBL/GenBank/DDBJ whole genome shotgun (WGS) entry which is preliminary data.</text>
</comment>
<name>A0ABW1G5N6_9ACTN</name>
<dbReference type="PANTHER" id="PTHR48098">
    <property type="entry name" value="ENTEROCHELIN ESTERASE-RELATED"/>
    <property type="match status" value="1"/>
</dbReference>
<organism evidence="2 3">
    <name type="scientific">Streptacidiphilus monticola</name>
    <dbReference type="NCBI Taxonomy" id="2161674"/>
    <lineage>
        <taxon>Bacteria</taxon>
        <taxon>Bacillati</taxon>
        <taxon>Actinomycetota</taxon>
        <taxon>Actinomycetes</taxon>
        <taxon>Kitasatosporales</taxon>
        <taxon>Streptomycetaceae</taxon>
        <taxon>Streptacidiphilus</taxon>
    </lineage>
</organism>
<dbReference type="Gene3D" id="3.40.50.1820">
    <property type="entry name" value="alpha/beta hydrolase"/>
    <property type="match status" value="1"/>
</dbReference>
<keyword evidence="1" id="KW-0472">Membrane</keyword>
<accession>A0ABW1G5N6</accession>
<feature type="transmembrane region" description="Helical" evidence="1">
    <location>
        <begin position="6"/>
        <end position="26"/>
    </location>
</feature>
<dbReference type="Proteomes" id="UP001596174">
    <property type="component" value="Unassembled WGS sequence"/>
</dbReference>
<dbReference type="InterPro" id="IPR029058">
    <property type="entry name" value="AB_hydrolase_fold"/>
</dbReference>
<keyword evidence="1" id="KW-1133">Transmembrane helix</keyword>
<reference evidence="3" key="1">
    <citation type="journal article" date="2019" name="Int. J. Syst. Evol. Microbiol.">
        <title>The Global Catalogue of Microorganisms (GCM) 10K type strain sequencing project: providing services to taxonomists for standard genome sequencing and annotation.</title>
        <authorList>
            <consortium name="The Broad Institute Genomics Platform"/>
            <consortium name="The Broad Institute Genome Sequencing Center for Infectious Disease"/>
            <person name="Wu L."/>
            <person name="Ma J."/>
        </authorList>
    </citation>
    <scope>NUCLEOTIDE SEQUENCE [LARGE SCALE GENOMIC DNA]</scope>
    <source>
        <strain evidence="3">JCM 4816</strain>
    </source>
</reference>
<dbReference type="PANTHER" id="PTHR48098:SF1">
    <property type="entry name" value="DIACYLGLYCEROL ACYLTRANSFERASE_MYCOLYLTRANSFERASE AG85A"/>
    <property type="match status" value="1"/>
</dbReference>
<protein>
    <submittedName>
        <fullName evidence="2">Alpha/beta hydrolase</fullName>
    </submittedName>
</protein>
<sequence>MSLTGTPFFLLTVAFLIAATVALLLLWNRVPGPGALRWGGRTGLALLSQFAAVVMVLVYVNNSMGPFYESWADLFGDSGQAQLSDPTGGKPQPGSADQTAVHHGTLRFRPFHGGAVQAEAVGPASQVRGSLYVWLPPQYQDPAYANTDFPVVELLSGFPGSPQTWFGSMAVGKEMTALMAQGKVQPMILVAPTLNVLGNTVDAGCADIPGVARTATWLARDVPALVAANFRTQRGARHWGVMGYSAGAYCAVNLAVHYPGVFHAAVSLSGYNAPSAGLVTRNPALARANNPYLVLRSARKQPDVVLLMAGSLQDGDTVAAAKALLGVLRHPGASRLLTVAQGGHLVSVWHNWLPVALPWLSAQVR</sequence>
<proteinExistence type="predicted"/>
<keyword evidence="1" id="KW-0812">Transmembrane</keyword>
<dbReference type="RefSeq" id="WP_380584320.1">
    <property type="nucleotide sequence ID" value="NZ_JBHSQJ010000070.1"/>
</dbReference>
<dbReference type="GO" id="GO:0016787">
    <property type="term" value="F:hydrolase activity"/>
    <property type="evidence" value="ECO:0007669"/>
    <property type="project" value="UniProtKB-KW"/>
</dbReference>
<keyword evidence="3" id="KW-1185">Reference proteome</keyword>
<dbReference type="InterPro" id="IPR050583">
    <property type="entry name" value="Mycobacterial_A85_antigen"/>
</dbReference>
<evidence type="ECO:0000256" key="1">
    <source>
        <dbReference type="SAM" id="Phobius"/>
    </source>
</evidence>
<keyword evidence="2" id="KW-0378">Hydrolase</keyword>
<evidence type="ECO:0000313" key="3">
    <source>
        <dbReference type="Proteomes" id="UP001596174"/>
    </source>
</evidence>
<gene>
    <name evidence="2" type="ORF">ACFP3V_17255</name>
</gene>
<feature type="transmembrane region" description="Helical" evidence="1">
    <location>
        <begin position="38"/>
        <end position="60"/>
    </location>
</feature>
<dbReference type="Pfam" id="PF00756">
    <property type="entry name" value="Esterase"/>
    <property type="match status" value="1"/>
</dbReference>
<dbReference type="SUPFAM" id="SSF53474">
    <property type="entry name" value="alpha/beta-Hydrolases"/>
    <property type="match status" value="1"/>
</dbReference>